<organism evidence="3 4">
    <name type="scientific">Edaphobacter aggregans</name>
    <dbReference type="NCBI Taxonomy" id="570835"/>
    <lineage>
        <taxon>Bacteria</taxon>
        <taxon>Pseudomonadati</taxon>
        <taxon>Acidobacteriota</taxon>
        <taxon>Terriglobia</taxon>
        <taxon>Terriglobales</taxon>
        <taxon>Acidobacteriaceae</taxon>
        <taxon>Edaphobacter</taxon>
    </lineage>
</organism>
<dbReference type="AlphaFoldDB" id="A0A428MJL7"/>
<feature type="transmembrane region" description="Helical" evidence="1">
    <location>
        <begin position="104"/>
        <end position="127"/>
    </location>
</feature>
<evidence type="ECO:0000313" key="4">
    <source>
        <dbReference type="Proteomes" id="UP000269669"/>
    </source>
</evidence>
<keyword evidence="1" id="KW-1133">Transmembrane helix</keyword>
<name>A0A428MJL7_9BACT</name>
<accession>A0A428MJL7</accession>
<evidence type="ECO:0000259" key="2">
    <source>
        <dbReference type="Pfam" id="PF13240"/>
    </source>
</evidence>
<evidence type="ECO:0000256" key="1">
    <source>
        <dbReference type="SAM" id="Phobius"/>
    </source>
</evidence>
<dbReference type="Proteomes" id="UP000269669">
    <property type="component" value="Unassembled WGS sequence"/>
</dbReference>
<feature type="domain" description="Zinc-ribbon" evidence="2">
    <location>
        <begin position="3"/>
        <end position="23"/>
    </location>
</feature>
<feature type="transmembrane region" description="Helical" evidence="1">
    <location>
        <begin position="139"/>
        <end position="164"/>
    </location>
</feature>
<evidence type="ECO:0000313" key="3">
    <source>
        <dbReference type="EMBL" id="RSL17037.1"/>
    </source>
</evidence>
<keyword evidence="1" id="KW-0812">Transmembrane</keyword>
<reference evidence="3 4" key="1">
    <citation type="submission" date="2018-12" db="EMBL/GenBank/DDBJ databases">
        <title>Sequencing of bacterial isolates from soil warming experiment in Harvard Forest, Massachusetts, USA.</title>
        <authorList>
            <person name="Deangelis K."/>
        </authorList>
    </citation>
    <scope>NUCLEOTIDE SEQUENCE [LARGE SCALE GENOMIC DNA]</scope>
    <source>
        <strain evidence="3 4">EB153</strain>
    </source>
</reference>
<feature type="transmembrane region" description="Helical" evidence="1">
    <location>
        <begin position="59"/>
        <end position="84"/>
    </location>
</feature>
<comment type="caution">
    <text evidence="3">The sequence shown here is derived from an EMBL/GenBank/DDBJ whole genome shotgun (WGS) entry which is preliminary data.</text>
</comment>
<sequence length="182" mass="19653">MVCQACGAAVGEGVHFCSRCGAQVVAAQPMAGQPVYANYPPPMYKPAPRVQRNLQLLGILWCAFGAFRLLGGLMAMFFVKMMWFGRFGDNWEFGHHGGPFGPQWMAALLPVIMVAAVLASALALLVGYALLTRRPWGRVLAIVVSVLSLLKFPFGTALGIYTLWVLAPATSGMEYDAIADRS</sequence>
<dbReference type="Pfam" id="PF13240">
    <property type="entry name" value="Zn_Ribbon_1"/>
    <property type="match status" value="1"/>
</dbReference>
<protein>
    <recommendedName>
        <fullName evidence="2">Zinc-ribbon domain-containing protein</fullName>
    </recommendedName>
</protein>
<dbReference type="EMBL" id="RSDW01000001">
    <property type="protein sequence ID" value="RSL17037.1"/>
    <property type="molecule type" value="Genomic_DNA"/>
</dbReference>
<proteinExistence type="predicted"/>
<dbReference type="InterPro" id="IPR026870">
    <property type="entry name" value="Zinc_ribbon_dom"/>
</dbReference>
<gene>
    <name evidence="3" type="ORF">EDE15_2565</name>
</gene>
<keyword evidence="4" id="KW-1185">Reference proteome</keyword>
<keyword evidence="1" id="KW-0472">Membrane</keyword>